<dbReference type="InterPro" id="IPR012677">
    <property type="entry name" value="Nucleotide-bd_a/b_plait_sf"/>
</dbReference>
<evidence type="ECO:0000259" key="2">
    <source>
        <dbReference type="PROSITE" id="PS50102"/>
    </source>
</evidence>
<name>A0C1Q4_PARTE</name>
<dbReference type="InParanoid" id="A0C1Q4"/>
<dbReference type="Pfam" id="PF13893">
    <property type="entry name" value="RRM_5"/>
    <property type="match status" value="2"/>
</dbReference>
<organism evidence="3 4">
    <name type="scientific">Paramecium tetraurelia</name>
    <dbReference type="NCBI Taxonomy" id="5888"/>
    <lineage>
        <taxon>Eukaryota</taxon>
        <taxon>Sar</taxon>
        <taxon>Alveolata</taxon>
        <taxon>Ciliophora</taxon>
        <taxon>Intramacronucleata</taxon>
        <taxon>Oligohymenophorea</taxon>
        <taxon>Peniculida</taxon>
        <taxon>Parameciidae</taxon>
        <taxon>Paramecium</taxon>
    </lineage>
</organism>
<evidence type="ECO:0000256" key="1">
    <source>
        <dbReference type="PROSITE-ProRule" id="PRU00176"/>
    </source>
</evidence>
<keyword evidence="4" id="KW-1185">Reference proteome</keyword>
<dbReference type="Gene3D" id="3.30.70.330">
    <property type="match status" value="2"/>
</dbReference>
<reference evidence="3 4" key="1">
    <citation type="journal article" date="2006" name="Nature">
        <title>Global trends of whole-genome duplications revealed by the ciliate Paramecium tetraurelia.</title>
        <authorList>
            <consortium name="Genoscope"/>
            <person name="Aury J.-M."/>
            <person name="Jaillon O."/>
            <person name="Duret L."/>
            <person name="Noel B."/>
            <person name="Jubin C."/>
            <person name="Porcel B.M."/>
            <person name="Segurens B."/>
            <person name="Daubin V."/>
            <person name="Anthouard V."/>
            <person name="Aiach N."/>
            <person name="Arnaiz O."/>
            <person name="Billaut A."/>
            <person name="Beisson J."/>
            <person name="Blanc I."/>
            <person name="Bouhouche K."/>
            <person name="Camara F."/>
            <person name="Duharcourt S."/>
            <person name="Guigo R."/>
            <person name="Gogendeau D."/>
            <person name="Katinka M."/>
            <person name="Keller A.-M."/>
            <person name="Kissmehl R."/>
            <person name="Klotz C."/>
            <person name="Koll F."/>
            <person name="Le Moue A."/>
            <person name="Lepere C."/>
            <person name="Malinsky S."/>
            <person name="Nowacki M."/>
            <person name="Nowak J.K."/>
            <person name="Plattner H."/>
            <person name="Poulain J."/>
            <person name="Ruiz F."/>
            <person name="Serrano V."/>
            <person name="Zagulski M."/>
            <person name="Dessen P."/>
            <person name="Betermier M."/>
            <person name="Weissenbach J."/>
            <person name="Scarpelli C."/>
            <person name="Schachter V."/>
            <person name="Sperling L."/>
            <person name="Meyer E."/>
            <person name="Cohen J."/>
            <person name="Wincker P."/>
        </authorList>
    </citation>
    <scope>NUCLEOTIDE SEQUENCE [LARGE SCALE GENOMIC DNA]</scope>
    <source>
        <strain evidence="3 4">Stock d4-2</strain>
    </source>
</reference>
<proteinExistence type="predicted"/>
<dbReference type="EMBL" id="CT868033">
    <property type="protein sequence ID" value="CAK64721.1"/>
    <property type="molecule type" value="Genomic_DNA"/>
</dbReference>
<dbReference type="InterPro" id="IPR035979">
    <property type="entry name" value="RBD_domain_sf"/>
</dbReference>
<dbReference type="GeneID" id="5017903"/>
<dbReference type="GO" id="GO:0003723">
    <property type="term" value="F:RNA binding"/>
    <property type="evidence" value="ECO:0000318"/>
    <property type="project" value="GO_Central"/>
</dbReference>
<dbReference type="OMA" id="CEDENWQ"/>
<dbReference type="FunFam" id="3.30.70.330:FF:002023">
    <property type="match status" value="1"/>
</dbReference>
<feature type="domain" description="RRM" evidence="2">
    <location>
        <begin position="265"/>
        <end position="338"/>
    </location>
</feature>
<keyword evidence="1" id="KW-0694">RNA-binding</keyword>
<dbReference type="PROSITE" id="PS50102">
    <property type="entry name" value="RRM"/>
    <property type="match status" value="1"/>
</dbReference>
<dbReference type="STRING" id="5888.A0C1Q4"/>
<dbReference type="CDD" id="cd12422">
    <property type="entry name" value="RRM2_PTBP1_hnRNPL_like"/>
    <property type="match status" value="1"/>
</dbReference>
<dbReference type="Proteomes" id="UP000000600">
    <property type="component" value="Unassembled WGS sequence"/>
</dbReference>
<dbReference type="RefSeq" id="XP_001432118.1">
    <property type="nucleotide sequence ID" value="XM_001432081.1"/>
</dbReference>
<gene>
    <name evidence="3" type="ORF">GSPATT00034198001</name>
</gene>
<dbReference type="PANTHER" id="PTHR15592">
    <property type="entry name" value="MATRIN 3/NUCLEAR PROTEIN 220-RELATED"/>
    <property type="match status" value="1"/>
</dbReference>
<dbReference type="HOGENOM" id="CLU_479433_0_0_1"/>
<sequence>MISENESTRVLLVIVQNPQSIILPHSLFYRYFSSYGEVNKILIFEKGKLWKCFIEMATLQQAKISQQQLNGCQLYEQTIMNVQTIQMIHSYYSTLQSVTFLNNNSGGVDYKAMKQRNSTKTVNVYEQDYHPKTYSQPLITQQDAKLSMASFGNERTRASLNDKQDFQDYKNEWEPSKIQTSLEFIDDSDSPRNRKYASFKSIQFDDNEHDPIDEDIMHAFSSEKNTYLNSYMFSIPEVEDRIKNQDIDPYTYVSPQFLRENQPSKVVYLRGLMNQNITPLNIFNLLSNFGNVLVIIHIKHKTSALVQFEKLQHAQNALDHLNNQVFFAYKLKIFYSNYQEIQFPLPFQSPQTQVFMPIPSQFRFSDGKSISFNPPSQILHLSNIKGKMCEDENWQCLSNQIYTYRQVRKPLQQIKTYGISKIIDFRRSIEWSSFTSREKRQWAERSMFHLPKSAFAQVL</sequence>
<accession>A0C1Q4</accession>
<dbReference type="SUPFAM" id="SSF54928">
    <property type="entry name" value="RNA-binding domain, RBD"/>
    <property type="match status" value="2"/>
</dbReference>
<dbReference type="InterPro" id="IPR000504">
    <property type="entry name" value="RRM_dom"/>
</dbReference>
<dbReference type="AlphaFoldDB" id="A0C1Q4"/>
<evidence type="ECO:0000313" key="3">
    <source>
        <dbReference type="EMBL" id="CAK64721.1"/>
    </source>
</evidence>
<dbReference type="KEGG" id="ptm:GSPATT00034198001"/>
<dbReference type="SMART" id="SM00360">
    <property type="entry name" value="RRM"/>
    <property type="match status" value="2"/>
</dbReference>
<dbReference type="OrthoDB" id="296632at2759"/>
<evidence type="ECO:0000313" key="4">
    <source>
        <dbReference type="Proteomes" id="UP000000600"/>
    </source>
</evidence>
<protein>
    <recommendedName>
        <fullName evidence="2">RRM domain-containing protein</fullName>
    </recommendedName>
</protein>